<dbReference type="SMART" id="SM00356">
    <property type="entry name" value="ZnF_C3H1"/>
    <property type="match status" value="1"/>
</dbReference>
<evidence type="ECO:0000256" key="9">
    <source>
        <dbReference type="ARBA" id="ARBA00039886"/>
    </source>
</evidence>
<name>A0ABM1JMB3_GEKJA</name>
<dbReference type="PROSITE" id="PS50103">
    <property type="entry name" value="ZF_C3H1"/>
    <property type="match status" value="1"/>
</dbReference>
<dbReference type="Proteomes" id="UP000694871">
    <property type="component" value="Unplaced"/>
</dbReference>
<dbReference type="InterPro" id="IPR041367">
    <property type="entry name" value="Znf-CCCH_4"/>
</dbReference>
<keyword evidence="14" id="KW-1185">Reference proteome</keyword>
<evidence type="ECO:0000259" key="13">
    <source>
        <dbReference type="PROSITE" id="PS50103"/>
    </source>
</evidence>
<evidence type="ECO:0000256" key="12">
    <source>
        <dbReference type="SAM" id="MobiDB-lite"/>
    </source>
</evidence>
<dbReference type="InterPro" id="IPR000571">
    <property type="entry name" value="Znf_CCCH"/>
</dbReference>
<keyword evidence="6" id="KW-0509">mRNA transport</keyword>
<feature type="domain" description="C3H1-type" evidence="13">
    <location>
        <begin position="2"/>
        <end position="29"/>
    </location>
</feature>
<evidence type="ECO:0000256" key="8">
    <source>
        <dbReference type="ARBA" id="ARBA00037262"/>
    </source>
</evidence>
<evidence type="ECO:0000256" key="7">
    <source>
        <dbReference type="ARBA" id="ARBA00023242"/>
    </source>
</evidence>
<feature type="region of interest" description="Disordered" evidence="12">
    <location>
        <begin position="30"/>
        <end position="51"/>
    </location>
</feature>
<dbReference type="Gene3D" id="4.10.1000.10">
    <property type="entry name" value="Zinc finger, CCCH-type"/>
    <property type="match status" value="1"/>
</dbReference>
<gene>
    <name evidence="15" type="primary">NUPL2</name>
</gene>
<feature type="compositionally biased region" description="Low complexity" evidence="12">
    <location>
        <begin position="34"/>
        <end position="45"/>
    </location>
</feature>
<sequence>MASGGKICHYYLQGNCRFGERCWYLHPRHGGGSSQPSLSSGSSRRGGWDGHNQRYPIVQASSFSKASNWHSNRDHGRAFHGPQADLGYSQNRFGALNSNEDGSSDGIKNEDEKLLEIIMKDMEVWESSGQWMFSSYSPSKDKPNISGFPAFSPEELRLEYYNCSANSNIQNYVNSVQQLVTQWRSRLLELKNINASTKTALISELKNVASQPPPAFGFGGQQPSAFGGQQPSAFGGQQPSAFGTSTFPVNKQSSAKTFSFKSPSELANVSSGSLPTFGSLPGVPNHPTVGATSSSTATTHSVGFGYQTASSAASFSFKSSATSGSFGTSGFSGFGHSLPTSSSNNTSAPVFGASSSAVAAPTLDSRNALFGQPTNAFGSSGAFASSVTQTNIASEKLFTPKNELSADELKQFEAKKFTLGKIPLKPPPVELLIV</sequence>
<dbReference type="InterPro" id="IPR036855">
    <property type="entry name" value="Znf_CCCH_sf"/>
</dbReference>
<evidence type="ECO:0000313" key="15">
    <source>
        <dbReference type="RefSeq" id="XP_015262600.1"/>
    </source>
</evidence>
<evidence type="ECO:0000256" key="2">
    <source>
        <dbReference type="ARBA" id="ARBA00004567"/>
    </source>
</evidence>
<keyword evidence="6" id="KW-0906">Nuclear pore complex</keyword>
<evidence type="ECO:0000313" key="14">
    <source>
        <dbReference type="Proteomes" id="UP000694871"/>
    </source>
</evidence>
<keyword evidence="6" id="KW-0811">Translocation</keyword>
<dbReference type="PANTHER" id="PTHR46527">
    <property type="entry name" value="NUCLEOPORIN-LIKE PROTEIN 2"/>
    <property type="match status" value="1"/>
</dbReference>
<comment type="subcellular location">
    <subcellularLocation>
        <location evidence="1">Nucleus membrane</location>
        <topology evidence="1">Peripheral membrane protein</topology>
        <orientation evidence="1">Cytoplasmic side</orientation>
    </subcellularLocation>
    <subcellularLocation>
        <location evidence="2">Nucleus</location>
        <location evidence="2">Nuclear pore complex</location>
    </subcellularLocation>
</comment>
<organism evidence="14 15">
    <name type="scientific">Gekko japonicus</name>
    <name type="common">Schlegel's Japanese gecko</name>
    <dbReference type="NCBI Taxonomy" id="146911"/>
    <lineage>
        <taxon>Eukaryota</taxon>
        <taxon>Metazoa</taxon>
        <taxon>Chordata</taxon>
        <taxon>Craniata</taxon>
        <taxon>Vertebrata</taxon>
        <taxon>Euteleostomi</taxon>
        <taxon>Lepidosauria</taxon>
        <taxon>Squamata</taxon>
        <taxon>Bifurcata</taxon>
        <taxon>Gekkota</taxon>
        <taxon>Gekkonidae</taxon>
        <taxon>Gekkoninae</taxon>
        <taxon>Gekko</taxon>
    </lineage>
</organism>
<dbReference type="GeneID" id="107106898"/>
<keyword evidence="6" id="KW-0813">Transport</keyword>
<evidence type="ECO:0000256" key="3">
    <source>
        <dbReference type="ARBA" id="ARBA00022723"/>
    </source>
</evidence>
<accession>A0ABM1JMB3</accession>
<evidence type="ECO:0000256" key="5">
    <source>
        <dbReference type="ARBA" id="ARBA00022833"/>
    </source>
</evidence>
<protein>
    <recommendedName>
        <fullName evidence="9">Nucleoporin NUP42</fullName>
    </recommendedName>
    <alternativeName>
        <fullName evidence="10">Nucleoporin-like protein 2</fullName>
    </alternativeName>
</protein>
<reference evidence="15" key="1">
    <citation type="submission" date="2025-08" db="UniProtKB">
        <authorList>
            <consortium name="RefSeq"/>
        </authorList>
    </citation>
    <scope>IDENTIFICATION</scope>
</reference>
<dbReference type="Pfam" id="PF18044">
    <property type="entry name" value="zf-CCCH_4"/>
    <property type="match status" value="1"/>
</dbReference>
<dbReference type="SUPFAM" id="SSF90229">
    <property type="entry name" value="CCCH zinc finger"/>
    <property type="match status" value="1"/>
</dbReference>
<keyword evidence="6" id="KW-0653">Protein transport</keyword>
<keyword evidence="4 11" id="KW-0863">Zinc-finger</keyword>
<evidence type="ECO:0000256" key="11">
    <source>
        <dbReference type="PROSITE-ProRule" id="PRU00723"/>
    </source>
</evidence>
<evidence type="ECO:0000256" key="1">
    <source>
        <dbReference type="ARBA" id="ARBA00004335"/>
    </source>
</evidence>
<dbReference type="RefSeq" id="XP_015262600.1">
    <property type="nucleotide sequence ID" value="XM_015407114.1"/>
</dbReference>
<keyword evidence="7" id="KW-0539">Nucleus</keyword>
<evidence type="ECO:0000256" key="10">
    <source>
        <dbReference type="ARBA" id="ARBA00042384"/>
    </source>
</evidence>
<feature type="zinc finger region" description="C3H1-type" evidence="11">
    <location>
        <begin position="2"/>
        <end position="29"/>
    </location>
</feature>
<proteinExistence type="predicted"/>
<keyword evidence="3 11" id="KW-0479">Metal-binding</keyword>
<evidence type="ECO:0000256" key="4">
    <source>
        <dbReference type="ARBA" id="ARBA00022771"/>
    </source>
</evidence>
<dbReference type="PANTHER" id="PTHR46527:SF1">
    <property type="entry name" value="NUCLEOPORIN NUP42"/>
    <property type="match status" value="1"/>
</dbReference>
<comment type="function">
    <text evidence="8">Required for the export of mRNAs containing poly(A) tails from the nucleus into the cytoplasm.</text>
</comment>
<dbReference type="InterPro" id="IPR051767">
    <property type="entry name" value="Nucleoporin_NUP42"/>
</dbReference>
<keyword evidence="5 11" id="KW-0862">Zinc</keyword>
<evidence type="ECO:0000256" key="6">
    <source>
        <dbReference type="ARBA" id="ARBA00023132"/>
    </source>
</evidence>